<evidence type="ECO:0000313" key="1">
    <source>
        <dbReference type="EMBL" id="MCT7374488.1"/>
    </source>
</evidence>
<name>A0ABT2LLF1_9HYPH</name>
<accession>A0ABT2LLF1</accession>
<reference evidence="1 2" key="1">
    <citation type="submission" date="2022-09" db="EMBL/GenBank/DDBJ databases">
        <title>Chelativorans salina sp. nov., a novel slightly halophilic bacterium isolated from a saline lake sediment enrichment.</title>
        <authorList>
            <person name="Gao L."/>
            <person name="Fang B.-Z."/>
            <person name="Li W.-J."/>
        </authorList>
    </citation>
    <scope>NUCLEOTIDE SEQUENCE [LARGE SCALE GENOMIC DNA]</scope>
    <source>
        <strain evidence="1 2">EGI FJ00035</strain>
    </source>
</reference>
<dbReference type="EMBL" id="JAOCZP010000001">
    <property type="protein sequence ID" value="MCT7374488.1"/>
    <property type="molecule type" value="Genomic_DNA"/>
</dbReference>
<sequence length="87" mass="9335">MFIETPASPRLIGSPHVEHDIAGISVGRRALVAMAGSPESIPSVGTQYVCEAQHDGVPMPEHSPIVVNKQLIFITELPIVRRGLNVV</sequence>
<proteinExistence type="predicted"/>
<organism evidence="1 2">
    <name type="scientific">Chelativorans salis</name>
    <dbReference type="NCBI Taxonomy" id="2978478"/>
    <lineage>
        <taxon>Bacteria</taxon>
        <taxon>Pseudomonadati</taxon>
        <taxon>Pseudomonadota</taxon>
        <taxon>Alphaproteobacteria</taxon>
        <taxon>Hyphomicrobiales</taxon>
        <taxon>Phyllobacteriaceae</taxon>
        <taxon>Chelativorans</taxon>
    </lineage>
</organism>
<keyword evidence="2" id="KW-1185">Reference proteome</keyword>
<dbReference type="RefSeq" id="WP_260900884.1">
    <property type="nucleotide sequence ID" value="NZ_JAOCZP010000001.1"/>
</dbReference>
<evidence type="ECO:0000313" key="2">
    <source>
        <dbReference type="Proteomes" id="UP001320831"/>
    </source>
</evidence>
<gene>
    <name evidence="1" type="ORF">N5A92_05505</name>
</gene>
<protein>
    <submittedName>
        <fullName evidence="1">Uncharacterized protein</fullName>
    </submittedName>
</protein>
<comment type="caution">
    <text evidence="1">The sequence shown here is derived from an EMBL/GenBank/DDBJ whole genome shotgun (WGS) entry which is preliminary data.</text>
</comment>
<dbReference type="Proteomes" id="UP001320831">
    <property type="component" value="Unassembled WGS sequence"/>
</dbReference>